<dbReference type="InterPro" id="IPR006212">
    <property type="entry name" value="Furin_repeat"/>
</dbReference>
<feature type="transmembrane region" description="Helical" evidence="1">
    <location>
        <begin position="925"/>
        <end position="943"/>
    </location>
</feature>
<sequence length="1097" mass="128409">MYLNNHKETNAIVYKAYPDKRWRYSTMDQNGNISQTYQIIGMEDLSQSYYILENQLLYFFTDQASEYQLIDLNLLTSNKQGYYSSQIFQHSKRYCYYPMIRKYGPLYYFLCLDYYGFFCLQDSSIQQLKTSQNYIKLQPVYYQQTYFLLDGYIVYKNIFYTTPESADYILIDQTFDIFLQDKKLCKARMNGQTFNCSKTYYFGVIYYYSSIILSKVFDANGINLIFVFDYNYDKYVFFDASSLEVIKTNSDSLKQTNNPKDIIQYLNYVFIQGYIYQVTYNPSLSQVDIKQISSPSDYNNYQTVNYPFKNFQLGETILLMKNNEFWILNIKSLFPSNTSKCPQNCYSCQPSTTNLCLYCNEGYDLIDNGQCQQRTCIQNCNQCKDSQTCQLCKVGYLLQFNNTCSEKCPISAQIDKNNSKCICDQNANLISGQCQCYTQYYMNINQCKQCIPNCDKCIDQTKCTSCSLGFYLYEDGSCNFCNTQGGYFISDNMCLPCQKNCLICSDKNTCTQFIQCGAQFTYDTIQQKCVQCLWDTQKNQCVDKCKNNQFNDKIKMTCSQCYFQNDVCIQQCPQGYYADLNFQCQMCHKSCMACNGPNQNQCLRCQKQYFLLDDQTCQICQYQHFLDSVSNECHKCHNSCKSCTGPLPNNCLSCNINFIFYQNTSECLTETQIQNLEIQKQKLIYANCDLIQSDCSSLSNLSDFIQKLFLGLFILTQILIFTYFCLSSSNLLGWYYIQIVQLIGNLAFNKNMNLLWLNIGFLKNVQSYNLFNLITYNPFQNQLDILINFNKFSLGIAISDFYKNFIQNSFYQLAGLVMIFLFILLSYILKNQIKLINRMHNYLVINSIIRYFMITSNILLLSSFSIINQKSFTETFNLCLLALFGSIYFLIQMYCLIQIITKPTLEENIFVLQIDLQKFQKCQSLFWIVFELRKIICTLTIIFLSEFQFSGVVMASASLFYLLFIIFFKPVQNKSYEFAIIFTEIFCIALFSIFNIISNRSQFNISPSIATYCTICFVVLVLVLKILFILLFCKEIYISIKNYFTNRNLKSIESLQNSQLQIQQFQIFNSITDIEKILSAQLNNSKINWQKQVRNKK</sequence>
<evidence type="ECO:0000313" key="2">
    <source>
        <dbReference type="EMBL" id="EAR93485.2"/>
    </source>
</evidence>
<dbReference type="Gene3D" id="2.10.220.10">
    <property type="entry name" value="Hormone Receptor, Insulin-like Growth Factor Receptor 1, Chain A, domain 2"/>
    <property type="match status" value="2"/>
</dbReference>
<dbReference type="SMART" id="SM00261">
    <property type="entry name" value="FU"/>
    <property type="match status" value="5"/>
</dbReference>
<protein>
    <submittedName>
        <fullName evidence="2">Transmembrane protein, putative</fullName>
    </submittedName>
</protein>
<keyword evidence="1" id="KW-1133">Transmembrane helix</keyword>
<dbReference type="CDD" id="cd00064">
    <property type="entry name" value="FU"/>
    <property type="match status" value="2"/>
</dbReference>
<feature type="transmembrane region" description="Helical" evidence="1">
    <location>
        <begin position="975"/>
        <end position="997"/>
    </location>
</feature>
<accession>Q23AK7</accession>
<keyword evidence="1 2" id="KW-0812">Transmembrane</keyword>
<dbReference type="eggNOG" id="KOG3525">
    <property type="taxonomic scope" value="Eukaryota"/>
</dbReference>
<feature type="transmembrane region" description="Helical" evidence="1">
    <location>
        <begin position="875"/>
        <end position="897"/>
    </location>
</feature>
<dbReference type="InterPro" id="IPR009030">
    <property type="entry name" value="Growth_fac_rcpt_cys_sf"/>
</dbReference>
<dbReference type="InParanoid" id="Q23AK7"/>
<gene>
    <name evidence="2" type="ORF">TTHERM_00424530</name>
</gene>
<dbReference type="PANTHER" id="PTHR23275:SF100">
    <property type="entry name" value="EGF-LIKE DOMAIN-CONTAINING PROTEIN"/>
    <property type="match status" value="1"/>
</dbReference>
<dbReference type="AlphaFoldDB" id="Q23AK7"/>
<proteinExistence type="predicted"/>
<feature type="transmembrane region" description="Helical" evidence="1">
    <location>
        <begin position="704"/>
        <end position="724"/>
    </location>
</feature>
<reference evidence="3" key="1">
    <citation type="journal article" date="2006" name="PLoS Biol.">
        <title>Macronuclear genome sequence of the ciliate Tetrahymena thermophila, a model eukaryote.</title>
        <authorList>
            <person name="Eisen J.A."/>
            <person name="Coyne R.S."/>
            <person name="Wu M."/>
            <person name="Wu D."/>
            <person name="Thiagarajan M."/>
            <person name="Wortman J.R."/>
            <person name="Badger J.H."/>
            <person name="Ren Q."/>
            <person name="Amedeo P."/>
            <person name="Jones K.M."/>
            <person name="Tallon L.J."/>
            <person name="Delcher A.L."/>
            <person name="Salzberg S.L."/>
            <person name="Silva J.C."/>
            <person name="Haas B.J."/>
            <person name="Majoros W.H."/>
            <person name="Farzad M."/>
            <person name="Carlton J.M."/>
            <person name="Smith R.K. Jr."/>
            <person name="Garg J."/>
            <person name="Pearlman R.E."/>
            <person name="Karrer K.M."/>
            <person name="Sun L."/>
            <person name="Manning G."/>
            <person name="Elde N.C."/>
            <person name="Turkewitz A.P."/>
            <person name="Asai D.J."/>
            <person name="Wilkes D.E."/>
            <person name="Wang Y."/>
            <person name="Cai H."/>
            <person name="Collins K."/>
            <person name="Stewart B.A."/>
            <person name="Lee S.R."/>
            <person name="Wilamowska K."/>
            <person name="Weinberg Z."/>
            <person name="Ruzzo W.L."/>
            <person name="Wloga D."/>
            <person name="Gaertig J."/>
            <person name="Frankel J."/>
            <person name="Tsao C.-C."/>
            <person name="Gorovsky M.A."/>
            <person name="Keeling P.J."/>
            <person name="Waller R.F."/>
            <person name="Patron N.J."/>
            <person name="Cherry J.M."/>
            <person name="Stover N.A."/>
            <person name="Krieger C.J."/>
            <person name="del Toro C."/>
            <person name="Ryder H.F."/>
            <person name="Williamson S.C."/>
            <person name="Barbeau R.A."/>
            <person name="Hamilton E.P."/>
            <person name="Orias E."/>
        </authorList>
    </citation>
    <scope>NUCLEOTIDE SEQUENCE [LARGE SCALE GENOMIC DNA]</scope>
    <source>
        <strain evidence="3">SB210</strain>
    </source>
</reference>
<feature type="transmembrane region" description="Helical" evidence="1">
    <location>
        <begin position="1009"/>
        <end position="1033"/>
    </location>
</feature>
<name>Q23AK7_TETTS</name>
<dbReference type="InterPro" id="IPR052798">
    <property type="entry name" value="Giardia_VSA"/>
</dbReference>
<dbReference type="KEGG" id="tet:TTHERM_00424530"/>
<dbReference type="Proteomes" id="UP000009168">
    <property type="component" value="Unassembled WGS sequence"/>
</dbReference>
<organism evidence="2 3">
    <name type="scientific">Tetrahymena thermophila (strain SB210)</name>
    <dbReference type="NCBI Taxonomy" id="312017"/>
    <lineage>
        <taxon>Eukaryota</taxon>
        <taxon>Sar</taxon>
        <taxon>Alveolata</taxon>
        <taxon>Ciliophora</taxon>
        <taxon>Intramacronucleata</taxon>
        <taxon>Oligohymenophorea</taxon>
        <taxon>Hymenostomatida</taxon>
        <taxon>Tetrahymenina</taxon>
        <taxon>Tetrahymenidae</taxon>
        <taxon>Tetrahymena</taxon>
    </lineage>
</organism>
<dbReference type="GeneID" id="7845624"/>
<keyword evidence="1" id="KW-0472">Membrane</keyword>
<feature type="transmembrane region" description="Helical" evidence="1">
    <location>
        <begin position="849"/>
        <end position="869"/>
    </location>
</feature>
<dbReference type="RefSeq" id="XP_001013730.2">
    <property type="nucleotide sequence ID" value="XM_001013730.2"/>
</dbReference>
<dbReference type="SUPFAM" id="SSF57184">
    <property type="entry name" value="Growth factor receptor domain"/>
    <property type="match status" value="3"/>
</dbReference>
<evidence type="ECO:0000313" key="3">
    <source>
        <dbReference type="Proteomes" id="UP000009168"/>
    </source>
</evidence>
<dbReference type="OrthoDB" id="25879at2759"/>
<feature type="transmembrane region" description="Helical" evidence="1">
    <location>
        <begin position="949"/>
        <end position="968"/>
    </location>
</feature>
<dbReference type="HOGENOM" id="CLU_451674_0_0_1"/>
<dbReference type="EMBL" id="GG662724">
    <property type="protein sequence ID" value="EAR93485.2"/>
    <property type="molecule type" value="Genomic_DNA"/>
</dbReference>
<dbReference type="PANTHER" id="PTHR23275">
    <property type="entry name" value="CABRIOLET.-RELATED"/>
    <property type="match status" value="1"/>
</dbReference>
<evidence type="ECO:0000256" key="1">
    <source>
        <dbReference type="SAM" id="Phobius"/>
    </source>
</evidence>
<feature type="transmembrane region" description="Helical" evidence="1">
    <location>
        <begin position="810"/>
        <end position="829"/>
    </location>
</feature>
<keyword evidence="3" id="KW-1185">Reference proteome</keyword>